<keyword evidence="3" id="KW-1185">Reference proteome</keyword>
<evidence type="ECO:0000256" key="1">
    <source>
        <dbReference type="SAM" id="MobiDB-lite"/>
    </source>
</evidence>
<evidence type="ECO:0000313" key="3">
    <source>
        <dbReference type="Proteomes" id="UP000327013"/>
    </source>
</evidence>
<dbReference type="Proteomes" id="UP000327013">
    <property type="component" value="Chromosome 1"/>
</dbReference>
<feature type="region of interest" description="Disordered" evidence="1">
    <location>
        <begin position="31"/>
        <end position="69"/>
    </location>
</feature>
<dbReference type="EMBL" id="CM017321">
    <property type="protein sequence ID" value="KAE7996869.1"/>
    <property type="molecule type" value="Genomic_DNA"/>
</dbReference>
<proteinExistence type="predicted"/>
<name>A0A5N6QDX3_9ROSI</name>
<sequence>MKEGKRPAGESSVEWASLGAEAASFLWSCEWPANPSPNHRRQRESIGRHPVRALVTHGGTDPRARQQEKSQEIALALGNSDDGALGRYGVYGSGSSIGVGCDGGQLALPDRMAEKMMAAACRGEEVLGGAVPRG</sequence>
<feature type="compositionally biased region" description="Basic and acidic residues" evidence="1">
    <location>
        <begin position="60"/>
        <end position="69"/>
    </location>
</feature>
<gene>
    <name evidence="2" type="ORF">FH972_001553</name>
</gene>
<protein>
    <submittedName>
        <fullName evidence="2">Uncharacterized protein</fullName>
    </submittedName>
</protein>
<organism evidence="2 3">
    <name type="scientific">Carpinus fangiana</name>
    <dbReference type="NCBI Taxonomy" id="176857"/>
    <lineage>
        <taxon>Eukaryota</taxon>
        <taxon>Viridiplantae</taxon>
        <taxon>Streptophyta</taxon>
        <taxon>Embryophyta</taxon>
        <taxon>Tracheophyta</taxon>
        <taxon>Spermatophyta</taxon>
        <taxon>Magnoliopsida</taxon>
        <taxon>eudicotyledons</taxon>
        <taxon>Gunneridae</taxon>
        <taxon>Pentapetalae</taxon>
        <taxon>rosids</taxon>
        <taxon>fabids</taxon>
        <taxon>Fagales</taxon>
        <taxon>Betulaceae</taxon>
        <taxon>Carpinus</taxon>
    </lineage>
</organism>
<evidence type="ECO:0000313" key="2">
    <source>
        <dbReference type="EMBL" id="KAE7996869.1"/>
    </source>
</evidence>
<reference evidence="2 3" key="1">
    <citation type="submission" date="2019-06" db="EMBL/GenBank/DDBJ databases">
        <title>A chromosomal-level reference genome of Carpinus fangiana (Coryloideae, Betulaceae).</title>
        <authorList>
            <person name="Yang X."/>
            <person name="Wang Z."/>
            <person name="Zhang L."/>
            <person name="Hao G."/>
            <person name="Liu J."/>
            <person name="Yang Y."/>
        </authorList>
    </citation>
    <scope>NUCLEOTIDE SEQUENCE [LARGE SCALE GENOMIC DNA]</scope>
    <source>
        <strain evidence="2">Cfa_2016G</strain>
        <tissue evidence="2">Leaf</tissue>
    </source>
</reference>
<accession>A0A5N6QDX3</accession>
<dbReference type="AlphaFoldDB" id="A0A5N6QDX3"/>